<feature type="domain" description="Reverse transcriptase" evidence="1">
    <location>
        <begin position="1"/>
        <end position="97"/>
    </location>
</feature>
<feature type="non-terminal residue" evidence="2">
    <location>
        <position position="1"/>
    </location>
</feature>
<name>A0ABN7XID5_GIGMA</name>
<dbReference type="InterPro" id="IPR053179">
    <property type="entry name" value="LINE-1_ORF2_RT/EN"/>
</dbReference>
<dbReference type="EMBL" id="CAJVQB010142494">
    <property type="protein sequence ID" value="CAG8854795.1"/>
    <property type="molecule type" value="Genomic_DNA"/>
</dbReference>
<dbReference type="SUPFAM" id="SSF56672">
    <property type="entry name" value="DNA/RNA polymerases"/>
    <property type="match status" value="1"/>
</dbReference>
<gene>
    <name evidence="2" type="ORF">GMARGA_LOCUS43616</name>
</gene>
<reference evidence="2 3" key="1">
    <citation type="submission" date="2021-06" db="EMBL/GenBank/DDBJ databases">
        <authorList>
            <person name="Kallberg Y."/>
            <person name="Tangrot J."/>
            <person name="Rosling A."/>
        </authorList>
    </citation>
    <scope>NUCLEOTIDE SEQUENCE [LARGE SCALE GENOMIC DNA]</scope>
    <source>
        <strain evidence="2 3">120-4 pot B 10/14</strain>
    </source>
</reference>
<sequence>RAIRQEKEIKGIKIGKEEVKLSLFADDMILYRENPKESSKKLLEIINEYSQVAGYKINIKKSVVFLYTNNEVAEREIKNTIPFTIATKRIKYLGINLTKEVKDLYTENYKTLLKEIDEDTKTWKDSQCSWIGRINIVKMFILIKAIYRFNAIPIKVPITFFTEIEQRILKFIWNNKRPRIAKGFLRKKNKAGGITLPDFKLYYKAIVTKTAWYWHKNRHTDQWNRTESPEIKPHICGQLILDKGAKNRSEERR</sequence>
<evidence type="ECO:0000259" key="1">
    <source>
        <dbReference type="PROSITE" id="PS50878"/>
    </source>
</evidence>
<dbReference type="InterPro" id="IPR000477">
    <property type="entry name" value="RT_dom"/>
</dbReference>
<comment type="caution">
    <text evidence="2">The sequence shown here is derived from an EMBL/GenBank/DDBJ whole genome shotgun (WGS) entry which is preliminary data.</text>
</comment>
<dbReference type="InterPro" id="IPR043502">
    <property type="entry name" value="DNA/RNA_pol_sf"/>
</dbReference>
<feature type="non-terminal residue" evidence="2">
    <location>
        <position position="253"/>
    </location>
</feature>
<dbReference type="Pfam" id="PF00078">
    <property type="entry name" value="RVT_1"/>
    <property type="match status" value="1"/>
</dbReference>
<dbReference type="PROSITE" id="PS50878">
    <property type="entry name" value="RT_POL"/>
    <property type="match status" value="1"/>
</dbReference>
<dbReference type="Proteomes" id="UP000789901">
    <property type="component" value="Unassembled WGS sequence"/>
</dbReference>
<dbReference type="PANTHER" id="PTHR25952">
    <property type="entry name" value="ENDO/EXONUCLEASE/PHOSPHATASE DOMAIN-CONTAINING PROTEIN"/>
    <property type="match status" value="1"/>
</dbReference>
<keyword evidence="3" id="KW-1185">Reference proteome</keyword>
<evidence type="ECO:0000313" key="2">
    <source>
        <dbReference type="EMBL" id="CAG8854795.1"/>
    </source>
</evidence>
<dbReference type="PANTHER" id="PTHR25952:SF255">
    <property type="entry name" value="LINE-1 RETROTRANSPOSABLE ELEMENT ORF2 PROTEIN"/>
    <property type="match status" value="1"/>
</dbReference>
<organism evidence="2 3">
    <name type="scientific">Gigaspora margarita</name>
    <dbReference type="NCBI Taxonomy" id="4874"/>
    <lineage>
        <taxon>Eukaryota</taxon>
        <taxon>Fungi</taxon>
        <taxon>Fungi incertae sedis</taxon>
        <taxon>Mucoromycota</taxon>
        <taxon>Glomeromycotina</taxon>
        <taxon>Glomeromycetes</taxon>
        <taxon>Diversisporales</taxon>
        <taxon>Gigasporaceae</taxon>
        <taxon>Gigaspora</taxon>
    </lineage>
</organism>
<proteinExistence type="predicted"/>
<evidence type="ECO:0000313" key="3">
    <source>
        <dbReference type="Proteomes" id="UP000789901"/>
    </source>
</evidence>
<protein>
    <submittedName>
        <fullName evidence="2">46521_t:CDS:1</fullName>
    </submittedName>
</protein>
<accession>A0ABN7XID5</accession>